<evidence type="ECO:0000313" key="1">
    <source>
        <dbReference type="EMBL" id="EJK44838.1"/>
    </source>
</evidence>
<accession>K0QZ87</accession>
<gene>
    <name evidence="1" type="ORF">THAOC_36592</name>
</gene>
<feature type="non-terminal residue" evidence="1">
    <location>
        <position position="1"/>
    </location>
</feature>
<dbReference type="Proteomes" id="UP000266841">
    <property type="component" value="Unassembled WGS sequence"/>
</dbReference>
<keyword evidence="2" id="KW-1185">Reference proteome</keyword>
<dbReference type="PANTHER" id="PTHR45661:SF3">
    <property type="entry name" value="IG-LIKE DOMAIN-CONTAINING PROTEIN"/>
    <property type="match status" value="1"/>
</dbReference>
<reference evidence="1 2" key="1">
    <citation type="journal article" date="2012" name="Genome Biol.">
        <title>Genome and low-iron response of an oceanic diatom adapted to chronic iron limitation.</title>
        <authorList>
            <person name="Lommer M."/>
            <person name="Specht M."/>
            <person name="Roy A.S."/>
            <person name="Kraemer L."/>
            <person name="Andreson R."/>
            <person name="Gutowska M.A."/>
            <person name="Wolf J."/>
            <person name="Bergner S.V."/>
            <person name="Schilhabel M.B."/>
            <person name="Klostermeier U.C."/>
            <person name="Beiko R.G."/>
            <person name="Rosenstiel P."/>
            <person name="Hippler M."/>
            <person name="Laroche J."/>
        </authorList>
    </citation>
    <scope>NUCLEOTIDE SEQUENCE [LARGE SCALE GENOMIC DNA]</scope>
    <source>
        <strain evidence="1 2">CCMP1005</strain>
    </source>
</reference>
<dbReference type="PANTHER" id="PTHR45661">
    <property type="entry name" value="SURFACE ANTIGEN"/>
    <property type="match status" value="1"/>
</dbReference>
<dbReference type="InterPro" id="IPR053139">
    <property type="entry name" value="Surface_bspA-like"/>
</dbReference>
<sequence length="449" mass="49998">KQVTTDQDYQDGRLRTGVEVGARRGRVRIAQDAMDENMSGSKRKCGSQLDSVFLYEGGEIAWELKSQITRVRISPQVKHIPHDAFRGCINLAEVQFGQGSLEVIGDRAFYGCNSLQEVATPQTVIKLGDCAFGDCIKLAEVQFHEGLEIIGDSAFYGCKALQQVILPTSVTDLGEHVFDDCINLATVKLNEGLQVIPAAFLWLQGATASDYTFERLQVIAERAFDECMALRSVTVPSSVTKLKHGAFSKCTNLTEVILLCGERLLNRGFLDRGLLGGRGVLNRQALNEMIGNGRALRGDCPLRTNAFRCCPLTTLKISIPRALSERMERLHRESRLLIEQRVHDLRRLELTQDGNILACFPLLRRSFGWNSVEDTDDETAESLHQVLQLISFHELKESSILIELAMWKSSLVEKWARADCRSSIPDPAKSLIMDYCGFTGFLEPSIEGA</sequence>
<dbReference type="Gene3D" id="3.40.50.12480">
    <property type="match status" value="1"/>
</dbReference>
<dbReference type="Gene3D" id="3.80.10.10">
    <property type="entry name" value="Ribonuclease Inhibitor"/>
    <property type="match status" value="1"/>
</dbReference>
<dbReference type="AlphaFoldDB" id="K0QZ87"/>
<evidence type="ECO:0000313" key="2">
    <source>
        <dbReference type="Proteomes" id="UP000266841"/>
    </source>
</evidence>
<organism evidence="1 2">
    <name type="scientific">Thalassiosira oceanica</name>
    <name type="common">Marine diatom</name>
    <dbReference type="NCBI Taxonomy" id="159749"/>
    <lineage>
        <taxon>Eukaryota</taxon>
        <taxon>Sar</taxon>
        <taxon>Stramenopiles</taxon>
        <taxon>Ochrophyta</taxon>
        <taxon>Bacillariophyta</taxon>
        <taxon>Coscinodiscophyceae</taxon>
        <taxon>Thalassiosirophycidae</taxon>
        <taxon>Thalassiosirales</taxon>
        <taxon>Thalassiosiraceae</taxon>
        <taxon>Thalassiosira</taxon>
    </lineage>
</organism>
<proteinExistence type="predicted"/>
<comment type="caution">
    <text evidence="1">The sequence shown here is derived from an EMBL/GenBank/DDBJ whole genome shotgun (WGS) entry which is preliminary data.</text>
</comment>
<dbReference type="SUPFAM" id="SSF52058">
    <property type="entry name" value="L domain-like"/>
    <property type="match status" value="1"/>
</dbReference>
<dbReference type="Pfam" id="PF13306">
    <property type="entry name" value="LRR_5"/>
    <property type="match status" value="2"/>
</dbReference>
<evidence type="ECO:0008006" key="3">
    <source>
        <dbReference type="Google" id="ProtNLM"/>
    </source>
</evidence>
<dbReference type="InterPro" id="IPR026906">
    <property type="entry name" value="LRR_5"/>
</dbReference>
<name>K0QZ87_THAOC</name>
<protein>
    <recommendedName>
        <fullName evidence="3">Leucine-rich repeat protein</fullName>
    </recommendedName>
</protein>
<dbReference type="InterPro" id="IPR032675">
    <property type="entry name" value="LRR_dom_sf"/>
</dbReference>
<dbReference type="EMBL" id="AGNL01049150">
    <property type="protein sequence ID" value="EJK44838.1"/>
    <property type="molecule type" value="Genomic_DNA"/>
</dbReference>